<dbReference type="SUPFAM" id="SSF47598">
    <property type="entry name" value="Ribbon-helix-helix"/>
    <property type="match status" value="1"/>
</dbReference>
<dbReference type="AlphaFoldDB" id="A0AA37TL94"/>
<evidence type="ECO:0008006" key="3">
    <source>
        <dbReference type="Google" id="ProtNLM"/>
    </source>
</evidence>
<sequence>MTKKAEAVRRGRPAKPDAVRLRRPVAVRLRDELRADLEISASRHGRSVSEEIEARLEASLSVQNYLKQDWGNDVFMIARSLASSVAQIEHAYGSAWYESDEAVEVLKLTAAQTVENFKVGIRNELDEWAAIGKKAAADLKGASREEAAKIFAARDMRVLPRLKPTKDFTEGGNS</sequence>
<reference evidence="2" key="1">
    <citation type="journal article" date="2019" name="Int. J. Syst. Evol. Microbiol.">
        <title>The Global Catalogue of Microorganisms (GCM) 10K type strain sequencing project: providing services to taxonomists for standard genome sequencing and annotation.</title>
        <authorList>
            <consortium name="The Broad Institute Genomics Platform"/>
            <consortium name="The Broad Institute Genome Sequencing Center for Infectious Disease"/>
            <person name="Wu L."/>
            <person name="Ma J."/>
        </authorList>
    </citation>
    <scope>NUCLEOTIDE SEQUENCE [LARGE SCALE GENOMIC DNA]</scope>
    <source>
        <strain evidence="2">NBRC 103632</strain>
    </source>
</reference>
<dbReference type="InterPro" id="IPR010985">
    <property type="entry name" value="Ribbon_hlx_hlx"/>
</dbReference>
<name>A0AA37TL94_9HYPH</name>
<proteinExistence type="predicted"/>
<gene>
    <name evidence="1" type="ORF">GCM10007890_50540</name>
</gene>
<dbReference type="EMBL" id="BSPL01000023">
    <property type="protein sequence ID" value="GLS73039.1"/>
    <property type="molecule type" value="Genomic_DNA"/>
</dbReference>
<dbReference type="RefSeq" id="WP_238195131.1">
    <property type="nucleotide sequence ID" value="NZ_BPQZ01000003.1"/>
</dbReference>
<dbReference type="Gene3D" id="1.10.1220.10">
    <property type="entry name" value="Met repressor-like"/>
    <property type="match status" value="1"/>
</dbReference>
<accession>A0AA37TL94</accession>
<organism evidence="1 2">
    <name type="scientific">Methylobacterium tardum</name>
    <dbReference type="NCBI Taxonomy" id="374432"/>
    <lineage>
        <taxon>Bacteria</taxon>
        <taxon>Pseudomonadati</taxon>
        <taxon>Pseudomonadota</taxon>
        <taxon>Alphaproteobacteria</taxon>
        <taxon>Hyphomicrobiales</taxon>
        <taxon>Methylobacteriaceae</taxon>
        <taxon>Methylobacterium</taxon>
    </lineage>
</organism>
<dbReference type="InterPro" id="IPR013321">
    <property type="entry name" value="Arc_rbn_hlx_hlx"/>
</dbReference>
<keyword evidence="2" id="KW-1185">Reference proteome</keyword>
<dbReference type="GO" id="GO:0006355">
    <property type="term" value="P:regulation of DNA-templated transcription"/>
    <property type="evidence" value="ECO:0007669"/>
    <property type="project" value="InterPro"/>
</dbReference>
<dbReference type="Proteomes" id="UP001157440">
    <property type="component" value="Unassembled WGS sequence"/>
</dbReference>
<evidence type="ECO:0000313" key="2">
    <source>
        <dbReference type="Proteomes" id="UP001157440"/>
    </source>
</evidence>
<comment type="caution">
    <text evidence="1">The sequence shown here is derived from an EMBL/GenBank/DDBJ whole genome shotgun (WGS) entry which is preliminary data.</text>
</comment>
<evidence type="ECO:0000313" key="1">
    <source>
        <dbReference type="EMBL" id="GLS73039.1"/>
    </source>
</evidence>
<protein>
    <recommendedName>
        <fullName evidence="3">Arc-like DNA binding domain-containing protein</fullName>
    </recommendedName>
</protein>